<reference evidence="2" key="1">
    <citation type="journal article" date="2013" name="Mol. Plant Microbe Interact.">
        <title>Global aspects of pacC regulation of pathogenicity genes in Colletotrichum gloeosporioides as revealed by transcriptome analysis.</title>
        <authorList>
            <person name="Alkan N."/>
            <person name="Meng X."/>
            <person name="Friedlander G."/>
            <person name="Reuveni E."/>
            <person name="Sukno S."/>
            <person name="Sherman A."/>
            <person name="Thon M."/>
            <person name="Fluhr R."/>
            <person name="Prusky D."/>
        </authorList>
    </citation>
    <scope>NUCLEOTIDE SEQUENCE [LARGE SCALE GENOMIC DNA]</scope>
    <source>
        <strain evidence="2">Cg-14</strain>
    </source>
</reference>
<gene>
    <name evidence="1" type="ORF">CGLO_13918</name>
</gene>
<name>T0JVF7_COLGC</name>
<dbReference type="EMBL" id="AMYD01003159">
    <property type="protein sequence ID" value="EQB46992.1"/>
    <property type="molecule type" value="Genomic_DNA"/>
</dbReference>
<comment type="caution">
    <text evidence="1">The sequence shown here is derived from an EMBL/GenBank/DDBJ whole genome shotgun (WGS) entry which is preliminary data.</text>
</comment>
<dbReference type="AlphaFoldDB" id="T0JVF7"/>
<sequence>MSTIVARTTSEANIHLDKWENSYC</sequence>
<accession>T0JVF7</accession>
<organism evidence="1 2">
    <name type="scientific">Colletotrichum gloeosporioides (strain Cg-14)</name>
    <name type="common">Anthracnose fungus</name>
    <name type="synonym">Glomerella cingulata</name>
    <dbReference type="NCBI Taxonomy" id="1237896"/>
    <lineage>
        <taxon>Eukaryota</taxon>
        <taxon>Fungi</taxon>
        <taxon>Dikarya</taxon>
        <taxon>Ascomycota</taxon>
        <taxon>Pezizomycotina</taxon>
        <taxon>Sordariomycetes</taxon>
        <taxon>Hypocreomycetidae</taxon>
        <taxon>Glomerellales</taxon>
        <taxon>Glomerellaceae</taxon>
        <taxon>Colletotrichum</taxon>
        <taxon>Colletotrichum gloeosporioides species complex</taxon>
    </lineage>
</organism>
<evidence type="ECO:0000313" key="1">
    <source>
        <dbReference type="EMBL" id="EQB46992.1"/>
    </source>
</evidence>
<dbReference type="HOGENOM" id="CLU_3421351_0_0_1"/>
<proteinExistence type="predicted"/>
<protein>
    <submittedName>
        <fullName evidence="1">Uncharacterized protein</fullName>
    </submittedName>
</protein>
<evidence type="ECO:0000313" key="2">
    <source>
        <dbReference type="Proteomes" id="UP000015530"/>
    </source>
</evidence>
<dbReference type="Proteomes" id="UP000015530">
    <property type="component" value="Unassembled WGS sequence"/>
</dbReference>